<evidence type="ECO:0000259" key="11">
    <source>
        <dbReference type="Pfam" id="PF03725"/>
    </source>
</evidence>
<name>A0A8S1CXF2_9INSE</name>
<dbReference type="AlphaFoldDB" id="A0A8S1CXF2"/>
<dbReference type="SUPFAM" id="SSF54211">
    <property type="entry name" value="Ribosomal protein S5 domain 2-like"/>
    <property type="match status" value="1"/>
</dbReference>
<reference evidence="12 13" key="1">
    <citation type="submission" date="2020-04" db="EMBL/GenBank/DDBJ databases">
        <authorList>
            <person name="Alioto T."/>
            <person name="Alioto T."/>
            <person name="Gomez Garrido J."/>
        </authorList>
    </citation>
    <scope>NUCLEOTIDE SEQUENCE [LARGE SCALE GENOMIC DNA]</scope>
</reference>
<comment type="similarity">
    <text evidence="3">Belongs to the RNase PH family.</text>
</comment>
<evidence type="ECO:0000256" key="7">
    <source>
        <dbReference type="ARBA" id="ARBA00022884"/>
    </source>
</evidence>
<evidence type="ECO:0000259" key="10">
    <source>
        <dbReference type="Pfam" id="PF01138"/>
    </source>
</evidence>
<sequence>MSVHIKTIHPMKYMRDFLARNIRPDGRKLSEVRPTAINVGSISTADGSALVKIGNTVVICGIKAELTVPNAENPNEGFVIPNVELPPLCSPQFKSGPPGETAQVSSQFLADILVNSKCVDLQSLCIMPDKLAWVLYCDLICLDHDGSVLDACVAALVSALCTVTLPEVKFDAITKNKTVELEKRRPLTLTCFPFASTFATFDENSILADPSEEEESLCSGTISIVTSGDSLYSVHKPGGCQLSENRLSECISKAQKRSLTLRGMVEKSMESIKS</sequence>
<dbReference type="OrthoDB" id="45882at2759"/>
<dbReference type="InterPro" id="IPR027408">
    <property type="entry name" value="PNPase/RNase_PH_dom_sf"/>
</dbReference>
<dbReference type="GO" id="GO:0005730">
    <property type="term" value="C:nucleolus"/>
    <property type="evidence" value="ECO:0007669"/>
    <property type="project" value="UniProtKB-SubCell"/>
</dbReference>
<accession>A0A8S1CXF2</accession>
<keyword evidence="4" id="KW-0963">Cytoplasm</keyword>
<keyword evidence="7" id="KW-0694">RNA-binding</keyword>
<dbReference type="GO" id="GO:0035925">
    <property type="term" value="F:mRNA 3'-UTR AU-rich region binding"/>
    <property type="evidence" value="ECO:0007669"/>
    <property type="project" value="TreeGrafter"/>
</dbReference>
<evidence type="ECO:0000256" key="8">
    <source>
        <dbReference type="ARBA" id="ARBA00023242"/>
    </source>
</evidence>
<dbReference type="InterPro" id="IPR033196">
    <property type="entry name" value="Rrp43"/>
</dbReference>
<feature type="domain" description="Exoribonuclease phosphorolytic" evidence="11">
    <location>
        <begin position="192"/>
        <end position="256"/>
    </location>
</feature>
<dbReference type="GO" id="GO:0034476">
    <property type="term" value="P:U5 snRNA 3'-end processing"/>
    <property type="evidence" value="ECO:0007669"/>
    <property type="project" value="TreeGrafter"/>
</dbReference>
<dbReference type="Proteomes" id="UP000494165">
    <property type="component" value="Unassembled WGS sequence"/>
</dbReference>
<dbReference type="InterPro" id="IPR015847">
    <property type="entry name" value="ExoRNase_PH_dom2"/>
</dbReference>
<dbReference type="FunFam" id="3.30.230.70:FF:000017">
    <property type="entry name" value="Exosome complex component Rrp42"/>
    <property type="match status" value="1"/>
</dbReference>
<keyword evidence="5" id="KW-0698">rRNA processing</keyword>
<dbReference type="GO" id="GO:0000176">
    <property type="term" value="C:nuclear exosome (RNase complex)"/>
    <property type="evidence" value="ECO:0007669"/>
    <property type="project" value="TreeGrafter"/>
</dbReference>
<dbReference type="Pfam" id="PF01138">
    <property type="entry name" value="RNase_PH"/>
    <property type="match status" value="1"/>
</dbReference>
<dbReference type="Pfam" id="PF03725">
    <property type="entry name" value="RNase_PH_C"/>
    <property type="match status" value="1"/>
</dbReference>
<dbReference type="GO" id="GO:0016075">
    <property type="term" value="P:rRNA catabolic process"/>
    <property type="evidence" value="ECO:0007669"/>
    <property type="project" value="TreeGrafter"/>
</dbReference>
<dbReference type="GO" id="GO:0034475">
    <property type="term" value="P:U4 snRNA 3'-end processing"/>
    <property type="evidence" value="ECO:0007669"/>
    <property type="project" value="TreeGrafter"/>
</dbReference>
<dbReference type="GO" id="GO:0071035">
    <property type="term" value="P:nuclear polyadenylation-dependent rRNA catabolic process"/>
    <property type="evidence" value="ECO:0007669"/>
    <property type="project" value="TreeGrafter"/>
</dbReference>
<comment type="subcellular location">
    <subcellularLocation>
        <location evidence="1">Cytoplasm</location>
    </subcellularLocation>
    <subcellularLocation>
        <location evidence="2">Nucleus</location>
        <location evidence="2">Nucleolus</location>
    </subcellularLocation>
</comment>
<evidence type="ECO:0000256" key="5">
    <source>
        <dbReference type="ARBA" id="ARBA00022552"/>
    </source>
</evidence>
<feature type="domain" description="Exoribonuclease phosphorolytic" evidence="10">
    <location>
        <begin position="31"/>
        <end position="166"/>
    </location>
</feature>
<dbReference type="PANTHER" id="PTHR11097:SF9">
    <property type="entry name" value="EXOSOME COMPLEX COMPONENT RRP43"/>
    <property type="match status" value="1"/>
</dbReference>
<dbReference type="InterPro" id="IPR020568">
    <property type="entry name" value="Ribosomal_Su5_D2-typ_SF"/>
</dbReference>
<dbReference type="InterPro" id="IPR036345">
    <property type="entry name" value="ExoRNase_PH_dom2_sf"/>
</dbReference>
<evidence type="ECO:0000256" key="9">
    <source>
        <dbReference type="ARBA" id="ARBA00030617"/>
    </source>
</evidence>
<keyword evidence="13" id="KW-1185">Reference proteome</keyword>
<dbReference type="GO" id="GO:0071028">
    <property type="term" value="P:nuclear mRNA surveillance"/>
    <property type="evidence" value="ECO:0007669"/>
    <property type="project" value="TreeGrafter"/>
</dbReference>
<protein>
    <recommendedName>
        <fullName evidence="9">Ribosomal RNA-processing protein 43</fullName>
    </recommendedName>
</protein>
<dbReference type="InterPro" id="IPR050590">
    <property type="entry name" value="Exosome_comp_Rrp42_subfam"/>
</dbReference>
<dbReference type="InterPro" id="IPR001247">
    <property type="entry name" value="ExoRNase_PH_dom1"/>
</dbReference>
<dbReference type="Gene3D" id="3.30.230.70">
    <property type="entry name" value="GHMP Kinase, N-terminal domain"/>
    <property type="match status" value="1"/>
</dbReference>
<comment type="caution">
    <text evidence="12">The sequence shown here is derived from an EMBL/GenBank/DDBJ whole genome shotgun (WGS) entry which is preliminary data.</text>
</comment>
<evidence type="ECO:0000313" key="12">
    <source>
        <dbReference type="EMBL" id="CAB3373448.1"/>
    </source>
</evidence>
<evidence type="ECO:0000313" key="13">
    <source>
        <dbReference type="Proteomes" id="UP000494165"/>
    </source>
</evidence>
<evidence type="ECO:0000256" key="6">
    <source>
        <dbReference type="ARBA" id="ARBA00022835"/>
    </source>
</evidence>
<evidence type="ECO:0000256" key="4">
    <source>
        <dbReference type="ARBA" id="ARBA00022490"/>
    </source>
</evidence>
<dbReference type="GO" id="GO:0000467">
    <property type="term" value="P:exonucleolytic trimming to generate mature 3'-end of 5.8S rRNA from tricistronic rRNA transcript (SSU-rRNA, 5.8S rRNA, LSU-rRNA)"/>
    <property type="evidence" value="ECO:0007669"/>
    <property type="project" value="TreeGrafter"/>
</dbReference>
<dbReference type="SUPFAM" id="SSF55666">
    <property type="entry name" value="Ribonuclease PH domain 2-like"/>
    <property type="match status" value="1"/>
</dbReference>
<keyword evidence="6" id="KW-0271">Exosome</keyword>
<organism evidence="12 13">
    <name type="scientific">Cloeon dipterum</name>
    <dbReference type="NCBI Taxonomy" id="197152"/>
    <lineage>
        <taxon>Eukaryota</taxon>
        <taxon>Metazoa</taxon>
        <taxon>Ecdysozoa</taxon>
        <taxon>Arthropoda</taxon>
        <taxon>Hexapoda</taxon>
        <taxon>Insecta</taxon>
        <taxon>Pterygota</taxon>
        <taxon>Palaeoptera</taxon>
        <taxon>Ephemeroptera</taxon>
        <taxon>Pisciforma</taxon>
        <taxon>Baetidae</taxon>
        <taxon>Cloeon</taxon>
    </lineage>
</organism>
<evidence type="ECO:0000256" key="1">
    <source>
        <dbReference type="ARBA" id="ARBA00004496"/>
    </source>
</evidence>
<dbReference type="EMBL" id="CADEPI010000085">
    <property type="protein sequence ID" value="CAB3373448.1"/>
    <property type="molecule type" value="Genomic_DNA"/>
</dbReference>
<keyword evidence="8" id="KW-0539">Nucleus</keyword>
<dbReference type="GO" id="GO:0071038">
    <property type="term" value="P:TRAMP-dependent tRNA surveillance pathway"/>
    <property type="evidence" value="ECO:0007669"/>
    <property type="project" value="TreeGrafter"/>
</dbReference>
<dbReference type="PANTHER" id="PTHR11097">
    <property type="entry name" value="EXOSOME COMPLEX EXONUCLEASE RIBOSOMAL RNA PROCESSING PROTEIN"/>
    <property type="match status" value="1"/>
</dbReference>
<evidence type="ECO:0000256" key="3">
    <source>
        <dbReference type="ARBA" id="ARBA00006678"/>
    </source>
</evidence>
<gene>
    <name evidence="12" type="ORF">CLODIP_2_CD15625</name>
</gene>
<dbReference type="CDD" id="cd11369">
    <property type="entry name" value="RNase_PH_RRP43"/>
    <property type="match status" value="1"/>
</dbReference>
<dbReference type="GO" id="GO:0034473">
    <property type="term" value="P:U1 snRNA 3'-end processing"/>
    <property type="evidence" value="ECO:0007669"/>
    <property type="project" value="TreeGrafter"/>
</dbReference>
<proteinExistence type="inferred from homology"/>
<dbReference type="GO" id="GO:0000177">
    <property type="term" value="C:cytoplasmic exosome (RNase complex)"/>
    <property type="evidence" value="ECO:0007669"/>
    <property type="project" value="TreeGrafter"/>
</dbReference>
<evidence type="ECO:0000256" key="2">
    <source>
        <dbReference type="ARBA" id="ARBA00004604"/>
    </source>
</evidence>